<dbReference type="EMBL" id="QWLV01000008">
    <property type="protein sequence ID" value="RHW16601.1"/>
    <property type="molecule type" value="Genomic_DNA"/>
</dbReference>
<sequence length="181" mass="19780">MLGAAILMMTALAAEAESRPVVFAEESYTRTAARGSHIFTRAMLDQHNRARAEHGLPPLRWNPALAEAARAYAAELAAAGAFEHSEDDGDDPQGENLWMGTREAYGFDEMVAHWVSEKANFRRDAPNMSATGDLSDVGHYTQIVWKDTREVGCGVASDAADDYLVCRYYPAGNVEGEDPLN</sequence>
<accession>A0A396RSN0</accession>
<dbReference type="InterPro" id="IPR002413">
    <property type="entry name" value="V5_allergen-like"/>
</dbReference>
<reference evidence="2 3" key="1">
    <citation type="submission" date="2018-08" db="EMBL/GenBank/DDBJ databases">
        <title>The multiple taxonomic identification of Sphingomonas gilva.</title>
        <authorList>
            <person name="Zhu D."/>
            <person name="Zheng S."/>
        </authorList>
    </citation>
    <scope>NUCLEOTIDE SEQUENCE [LARGE SCALE GENOMIC DNA]</scope>
    <source>
        <strain evidence="2 3">ZDH117</strain>
    </source>
</reference>
<dbReference type="InterPro" id="IPR018244">
    <property type="entry name" value="Allrgn_V5/Tpx1_CS"/>
</dbReference>
<keyword evidence="3" id="KW-1185">Reference proteome</keyword>
<dbReference type="GO" id="GO:0005576">
    <property type="term" value="C:extracellular region"/>
    <property type="evidence" value="ECO:0007669"/>
    <property type="project" value="InterPro"/>
</dbReference>
<gene>
    <name evidence="2" type="ORF">D1610_14490</name>
</gene>
<dbReference type="PROSITE" id="PS01010">
    <property type="entry name" value="CRISP_2"/>
    <property type="match status" value="1"/>
</dbReference>
<evidence type="ECO:0000313" key="2">
    <source>
        <dbReference type="EMBL" id="RHW16601.1"/>
    </source>
</evidence>
<dbReference type="InterPro" id="IPR035940">
    <property type="entry name" value="CAP_sf"/>
</dbReference>
<dbReference type="Pfam" id="PF00188">
    <property type="entry name" value="CAP"/>
    <property type="match status" value="1"/>
</dbReference>
<dbReference type="AlphaFoldDB" id="A0A396RSN0"/>
<dbReference type="PRINTS" id="PR00837">
    <property type="entry name" value="V5TPXLIKE"/>
</dbReference>
<dbReference type="OrthoDB" id="9794228at2"/>
<evidence type="ECO:0000259" key="1">
    <source>
        <dbReference type="SMART" id="SM00198"/>
    </source>
</evidence>
<feature type="domain" description="SCP" evidence="1">
    <location>
        <begin position="38"/>
        <end position="176"/>
    </location>
</feature>
<dbReference type="SUPFAM" id="SSF55797">
    <property type="entry name" value="PR-1-like"/>
    <property type="match status" value="1"/>
</dbReference>
<dbReference type="InterPro" id="IPR001283">
    <property type="entry name" value="CRISP-related"/>
</dbReference>
<evidence type="ECO:0000313" key="3">
    <source>
        <dbReference type="Proteomes" id="UP000266693"/>
    </source>
</evidence>
<dbReference type="SMART" id="SM00198">
    <property type="entry name" value="SCP"/>
    <property type="match status" value="1"/>
</dbReference>
<organism evidence="2 3">
    <name type="scientific">Sphingomonas gilva</name>
    <dbReference type="NCBI Taxonomy" id="2305907"/>
    <lineage>
        <taxon>Bacteria</taxon>
        <taxon>Pseudomonadati</taxon>
        <taxon>Pseudomonadota</taxon>
        <taxon>Alphaproteobacteria</taxon>
        <taxon>Sphingomonadales</taxon>
        <taxon>Sphingomonadaceae</taxon>
        <taxon>Sphingomonas</taxon>
    </lineage>
</organism>
<dbReference type="Proteomes" id="UP000266693">
    <property type="component" value="Unassembled WGS sequence"/>
</dbReference>
<dbReference type="InterPro" id="IPR014044">
    <property type="entry name" value="CAP_dom"/>
</dbReference>
<dbReference type="PRINTS" id="PR00838">
    <property type="entry name" value="V5ALLERGEN"/>
</dbReference>
<dbReference type="PANTHER" id="PTHR10334">
    <property type="entry name" value="CYSTEINE-RICH SECRETORY PROTEIN-RELATED"/>
    <property type="match status" value="1"/>
</dbReference>
<proteinExistence type="predicted"/>
<comment type="caution">
    <text evidence="2">The sequence shown here is derived from an EMBL/GenBank/DDBJ whole genome shotgun (WGS) entry which is preliminary data.</text>
</comment>
<dbReference type="Gene3D" id="3.40.33.10">
    <property type="entry name" value="CAP"/>
    <property type="match status" value="1"/>
</dbReference>
<name>A0A396RSN0_9SPHN</name>
<dbReference type="FunFam" id="3.40.33.10:FF:000010">
    <property type="entry name" value="Predicted protein"/>
    <property type="match status" value="1"/>
</dbReference>
<dbReference type="RefSeq" id="WP_118864913.1">
    <property type="nucleotide sequence ID" value="NZ_QWLV01000008.1"/>
</dbReference>
<protein>
    <recommendedName>
        <fullName evidence="1">SCP domain-containing protein</fullName>
    </recommendedName>
</protein>
<dbReference type="PROSITE" id="PS01009">
    <property type="entry name" value="CRISP_1"/>
    <property type="match status" value="1"/>
</dbReference>